<evidence type="ECO:0000313" key="3">
    <source>
        <dbReference type="Proteomes" id="UP000199109"/>
    </source>
</evidence>
<keyword evidence="1" id="KW-0732">Signal</keyword>
<organism evidence="2 3">
    <name type="scientific">Pricia antarctica</name>
    <dbReference type="NCBI Taxonomy" id="641691"/>
    <lineage>
        <taxon>Bacteria</taxon>
        <taxon>Pseudomonadati</taxon>
        <taxon>Bacteroidota</taxon>
        <taxon>Flavobacteriia</taxon>
        <taxon>Flavobacteriales</taxon>
        <taxon>Flavobacteriaceae</taxon>
        <taxon>Pricia</taxon>
    </lineage>
</organism>
<dbReference type="EMBL" id="FNAO01000005">
    <property type="protein sequence ID" value="SDE52823.1"/>
    <property type="molecule type" value="Genomic_DNA"/>
</dbReference>
<dbReference type="STRING" id="641691.SAMN05421636_105393"/>
<keyword evidence="3" id="KW-1185">Reference proteome</keyword>
<evidence type="ECO:0000313" key="2">
    <source>
        <dbReference type="EMBL" id="SDE52823.1"/>
    </source>
</evidence>
<name>A0A1G7DMV2_9FLAO</name>
<feature type="chain" id="PRO_5011551694" evidence="1">
    <location>
        <begin position="31"/>
        <end position="143"/>
    </location>
</feature>
<dbReference type="Proteomes" id="UP000199109">
    <property type="component" value="Unassembled WGS sequence"/>
</dbReference>
<evidence type="ECO:0000256" key="1">
    <source>
        <dbReference type="SAM" id="SignalP"/>
    </source>
</evidence>
<dbReference type="AlphaFoldDB" id="A0A1G7DMV2"/>
<protein>
    <submittedName>
        <fullName evidence="2">Uncharacterized protein</fullName>
    </submittedName>
</protein>
<gene>
    <name evidence="2" type="ORF">SAMN05421636_105393</name>
</gene>
<proteinExistence type="predicted"/>
<reference evidence="2 3" key="1">
    <citation type="submission" date="2016-10" db="EMBL/GenBank/DDBJ databases">
        <authorList>
            <person name="de Groot N.N."/>
        </authorList>
    </citation>
    <scope>NUCLEOTIDE SEQUENCE [LARGE SCALE GENOMIC DNA]</scope>
    <source>
        <strain evidence="2 3">DSM 23421</strain>
    </source>
</reference>
<accession>A0A1G7DMV2</accession>
<sequence length="143" mass="14926">MNIMKQTIIKKQIALFIAILCLLAVSPVMAISQHTTDTSSSLLADKFVGGWSYTVEGAPEGYKKGLLVIVKEGDSYKVQVQTGGGTILGDNVKVSGSTISFDVMVEGGKVAVSLTAKGATITGKSTSSEGSYTIKGEKTISMD</sequence>
<feature type="signal peptide" evidence="1">
    <location>
        <begin position="1"/>
        <end position="30"/>
    </location>
</feature>